<name>A0A9D1DS59_9FIRM</name>
<sequence>MPKWEEKEKKKLSRQETLKKGILAVVFCGILAAALLLFLQSSPFSRTSDGAELLLGQTLEQASQTLDFRTAEYSEDGNAEEYTLIMPGYRQTMRFSDGICTGLRWEYWEFSGALDRMQELASVLSGQYEASGQETLSPYLETESSLSPPDPGTVPQMAWNLPEANGGGTLVLSLRAGEADSFFVELSVQEP</sequence>
<evidence type="ECO:0000313" key="2">
    <source>
        <dbReference type="EMBL" id="HIR57947.1"/>
    </source>
</evidence>
<keyword evidence="1" id="KW-0812">Transmembrane</keyword>
<dbReference type="Proteomes" id="UP000886785">
    <property type="component" value="Unassembled WGS sequence"/>
</dbReference>
<evidence type="ECO:0000256" key="1">
    <source>
        <dbReference type="SAM" id="Phobius"/>
    </source>
</evidence>
<organism evidence="2 3">
    <name type="scientific">Candidatus Gallacutalibacter pullicola</name>
    <dbReference type="NCBI Taxonomy" id="2840830"/>
    <lineage>
        <taxon>Bacteria</taxon>
        <taxon>Bacillati</taxon>
        <taxon>Bacillota</taxon>
        <taxon>Clostridia</taxon>
        <taxon>Eubacteriales</taxon>
        <taxon>Candidatus Gallacutalibacter</taxon>
    </lineage>
</organism>
<reference evidence="2" key="1">
    <citation type="submission" date="2020-10" db="EMBL/GenBank/DDBJ databases">
        <authorList>
            <person name="Gilroy R."/>
        </authorList>
    </citation>
    <scope>NUCLEOTIDE SEQUENCE</scope>
    <source>
        <strain evidence="2">ChiSjej1B19-7085</strain>
    </source>
</reference>
<accession>A0A9D1DS59</accession>
<gene>
    <name evidence="2" type="ORF">IAA54_09785</name>
</gene>
<proteinExistence type="predicted"/>
<evidence type="ECO:0000313" key="3">
    <source>
        <dbReference type="Proteomes" id="UP000886785"/>
    </source>
</evidence>
<keyword evidence="1" id="KW-1133">Transmembrane helix</keyword>
<keyword evidence="1" id="KW-0472">Membrane</keyword>
<comment type="caution">
    <text evidence="2">The sequence shown here is derived from an EMBL/GenBank/DDBJ whole genome shotgun (WGS) entry which is preliminary data.</text>
</comment>
<protein>
    <submittedName>
        <fullName evidence="2">Uncharacterized protein</fullName>
    </submittedName>
</protein>
<dbReference type="AlphaFoldDB" id="A0A9D1DS59"/>
<dbReference type="EMBL" id="DVHF01000120">
    <property type="protein sequence ID" value="HIR57947.1"/>
    <property type="molecule type" value="Genomic_DNA"/>
</dbReference>
<feature type="transmembrane region" description="Helical" evidence="1">
    <location>
        <begin position="21"/>
        <end position="39"/>
    </location>
</feature>
<reference evidence="2" key="2">
    <citation type="journal article" date="2021" name="PeerJ">
        <title>Extensive microbial diversity within the chicken gut microbiome revealed by metagenomics and culture.</title>
        <authorList>
            <person name="Gilroy R."/>
            <person name="Ravi A."/>
            <person name="Getino M."/>
            <person name="Pursley I."/>
            <person name="Horton D.L."/>
            <person name="Alikhan N.F."/>
            <person name="Baker D."/>
            <person name="Gharbi K."/>
            <person name="Hall N."/>
            <person name="Watson M."/>
            <person name="Adriaenssens E.M."/>
            <person name="Foster-Nyarko E."/>
            <person name="Jarju S."/>
            <person name="Secka A."/>
            <person name="Antonio M."/>
            <person name="Oren A."/>
            <person name="Chaudhuri R.R."/>
            <person name="La Ragione R."/>
            <person name="Hildebrand F."/>
            <person name="Pallen M.J."/>
        </authorList>
    </citation>
    <scope>NUCLEOTIDE SEQUENCE</scope>
    <source>
        <strain evidence="2">ChiSjej1B19-7085</strain>
    </source>
</reference>